<feature type="compositionally biased region" description="Basic residues" evidence="1">
    <location>
        <begin position="14"/>
        <end position="23"/>
    </location>
</feature>
<evidence type="ECO:0000313" key="3">
    <source>
        <dbReference type="Proteomes" id="UP000053989"/>
    </source>
</evidence>
<reference evidence="3" key="2">
    <citation type="submission" date="2015-01" db="EMBL/GenBank/DDBJ databases">
        <title>Evolutionary Origins and Diversification of the Mycorrhizal Mutualists.</title>
        <authorList>
            <consortium name="DOE Joint Genome Institute"/>
            <consortium name="Mycorrhizal Genomics Consortium"/>
            <person name="Kohler A."/>
            <person name="Kuo A."/>
            <person name="Nagy L.G."/>
            <person name="Floudas D."/>
            <person name="Copeland A."/>
            <person name="Barry K.W."/>
            <person name="Cichocki N."/>
            <person name="Veneault-Fourrey C."/>
            <person name="LaButti K."/>
            <person name="Lindquist E.A."/>
            <person name="Lipzen A."/>
            <person name="Lundell T."/>
            <person name="Morin E."/>
            <person name="Murat C."/>
            <person name="Riley R."/>
            <person name="Ohm R."/>
            <person name="Sun H."/>
            <person name="Tunlid A."/>
            <person name="Henrissat B."/>
            <person name="Grigoriev I.V."/>
            <person name="Hibbett D.S."/>
            <person name="Martin F."/>
        </authorList>
    </citation>
    <scope>NUCLEOTIDE SEQUENCE [LARGE SCALE GENOMIC DNA]</scope>
    <source>
        <strain evidence="3">Foug A</strain>
    </source>
</reference>
<dbReference type="AlphaFoldDB" id="A0A0C3E1Q1"/>
<protein>
    <submittedName>
        <fullName evidence="2">Uncharacterized protein</fullName>
    </submittedName>
</protein>
<feature type="region of interest" description="Disordered" evidence="1">
    <location>
        <begin position="1"/>
        <end position="35"/>
    </location>
</feature>
<organism evidence="2 3">
    <name type="scientific">Scleroderma citrinum Foug A</name>
    <dbReference type="NCBI Taxonomy" id="1036808"/>
    <lineage>
        <taxon>Eukaryota</taxon>
        <taxon>Fungi</taxon>
        <taxon>Dikarya</taxon>
        <taxon>Basidiomycota</taxon>
        <taxon>Agaricomycotina</taxon>
        <taxon>Agaricomycetes</taxon>
        <taxon>Agaricomycetidae</taxon>
        <taxon>Boletales</taxon>
        <taxon>Sclerodermatineae</taxon>
        <taxon>Sclerodermataceae</taxon>
        <taxon>Scleroderma</taxon>
    </lineage>
</organism>
<dbReference type="HOGENOM" id="CLU_3051749_0_0_1"/>
<proteinExistence type="predicted"/>
<keyword evidence="3" id="KW-1185">Reference proteome</keyword>
<evidence type="ECO:0000256" key="1">
    <source>
        <dbReference type="SAM" id="MobiDB-lite"/>
    </source>
</evidence>
<sequence length="54" mass="6665">MYKPRQQDMTNHRKENRRSRTKRGWNGAENWSDASHYPRLHNIPAKRIERSCHY</sequence>
<dbReference type="InParanoid" id="A0A0C3E1Q1"/>
<name>A0A0C3E1Q1_9AGAM</name>
<dbReference type="Proteomes" id="UP000053989">
    <property type="component" value="Unassembled WGS sequence"/>
</dbReference>
<evidence type="ECO:0000313" key="2">
    <source>
        <dbReference type="EMBL" id="KIM62016.1"/>
    </source>
</evidence>
<accession>A0A0C3E1Q1</accession>
<dbReference type="EMBL" id="KN822045">
    <property type="protein sequence ID" value="KIM62016.1"/>
    <property type="molecule type" value="Genomic_DNA"/>
</dbReference>
<reference evidence="2 3" key="1">
    <citation type="submission" date="2014-04" db="EMBL/GenBank/DDBJ databases">
        <authorList>
            <consortium name="DOE Joint Genome Institute"/>
            <person name="Kuo A."/>
            <person name="Kohler A."/>
            <person name="Nagy L.G."/>
            <person name="Floudas D."/>
            <person name="Copeland A."/>
            <person name="Barry K.W."/>
            <person name="Cichocki N."/>
            <person name="Veneault-Fourrey C."/>
            <person name="LaButti K."/>
            <person name="Lindquist E.A."/>
            <person name="Lipzen A."/>
            <person name="Lundell T."/>
            <person name="Morin E."/>
            <person name="Murat C."/>
            <person name="Sun H."/>
            <person name="Tunlid A."/>
            <person name="Henrissat B."/>
            <person name="Grigoriev I.V."/>
            <person name="Hibbett D.S."/>
            <person name="Martin F."/>
            <person name="Nordberg H.P."/>
            <person name="Cantor M.N."/>
            <person name="Hua S.X."/>
        </authorList>
    </citation>
    <scope>NUCLEOTIDE SEQUENCE [LARGE SCALE GENOMIC DNA]</scope>
    <source>
        <strain evidence="2 3">Foug A</strain>
    </source>
</reference>
<gene>
    <name evidence="2" type="ORF">SCLCIDRAFT_1215357</name>
</gene>